<dbReference type="InterPro" id="IPR027417">
    <property type="entry name" value="P-loop_NTPase"/>
</dbReference>
<evidence type="ECO:0000256" key="1">
    <source>
        <dbReference type="ARBA" id="ARBA00022741"/>
    </source>
</evidence>
<comment type="caution">
    <text evidence="10">The sequence shown here is derived from an EMBL/GenBank/DDBJ whole genome shotgun (WGS) entry which is preliminary data.</text>
</comment>
<dbReference type="InterPro" id="IPR051055">
    <property type="entry name" value="PIF1_helicase"/>
</dbReference>
<evidence type="ECO:0000256" key="2">
    <source>
        <dbReference type="ARBA" id="ARBA00022763"/>
    </source>
</evidence>
<dbReference type="InterPro" id="IPR049163">
    <property type="entry name" value="Pif1-like_2B_dom"/>
</dbReference>
<dbReference type="GO" id="GO:0000723">
    <property type="term" value="P:telomere maintenance"/>
    <property type="evidence" value="ECO:0007669"/>
    <property type="project" value="InterPro"/>
</dbReference>
<keyword evidence="3" id="KW-0378">Hydrolase</keyword>
<dbReference type="SUPFAM" id="SSF52540">
    <property type="entry name" value="P-loop containing nucleoside triphosphate hydrolases"/>
    <property type="match status" value="2"/>
</dbReference>
<accession>A0A150WVI8</accession>
<sequence>MIVPFMSKTPVDLSPEQSGALELLRSGENVFLTGGAGSGKSFLIRHFMKELDPKSMPILASTGAAAVLLGGRTFHSFFGLGIMEGGPDATYARASKDTKLMARLRKVEGVIIDEISMIPGQALMIAEALSQRARESKLPWGGMRIISVGDFAQLPPVTQTGQRDWCFMNAVWHQSGFQNVKLSHNQRVSDNLFLDILSDVRHGLTTERVRDFLNEHLQEHDEDHPGTRLFPRKIAADNFNQKKLRELDEEEITIASIYFGTEKHIEILQKSAPVPLQLVLKLGCRVMFLQNDPQKRWVNGTRGVVTDITADTVMVKKDGGREVQVEKTSFAIQDAEGNIMAQVVQFPLTLAYATTIHKSQGATLDDLWCDLSSLWEPGHAYVALSRLRASDGLHLIGWNPRSIIVDPKVLDFYQRIFASSSDLRA</sequence>
<keyword evidence="2" id="KW-0227">DNA damage</keyword>
<keyword evidence="5" id="KW-0067">ATP-binding</keyword>
<dbReference type="GO" id="GO:0003678">
    <property type="term" value="F:DNA helicase activity"/>
    <property type="evidence" value="ECO:0007669"/>
    <property type="project" value="InterPro"/>
</dbReference>
<evidence type="ECO:0000256" key="8">
    <source>
        <dbReference type="ARBA" id="ARBA00023235"/>
    </source>
</evidence>
<evidence type="ECO:0000256" key="5">
    <source>
        <dbReference type="ARBA" id="ARBA00022840"/>
    </source>
</evidence>
<dbReference type="AlphaFoldDB" id="A0A150WVI8"/>
<evidence type="ECO:0000313" key="11">
    <source>
        <dbReference type="Proteomes" id="UP000075391"/>
    </source>
</evidence>
<feature type="domain" description="AAA+ ATPase" evidence="9">
    <location>
        <begin position="26"/>
        <end position="320"/>
    </location>
</feature>
<evidence type="ECO:0000256" key="4">
    <source>
        <dbReference type="ARBA" id="ARBA00022806"/>
    </source>
</evidence>
<dbReference type="Proteomes" id="UP000075391">
    <property type="component" value="Unassembled WGS sequence"/>
</dbReference>
<dbReference type="PANTHER" id="PTHR47642">
    <property type="entry name" value="ATP-DEPENDENT DNA HELICASE"/>
    <property type="match status" value="1"/>
</dbReference>
<dbReference type="Pfam" id="PF21530">
    <property type="entry name" value="Pif1_2B_dom"/>
    <property type="match status" value="1"/>
</dbReference>
<reference evidence="10 11" key="1">
    <citation type="submission" date="2016-03" db="EMBL/GenBank/DDBJ databases">
        <authorList>
            <person name="Ploux O."/>
        </authorList>
    </citation>
    <scope>NUCLEOTIDE SEQUENCE [LARGE SCALE GENOMIC DNA]</scope>
    <source>
        <strain evidence="10 11">BER2</strain>
    </source>
</reference>
<dbReference type="PANTHER" id="PTHR47642:SF5">
    <property type="entry name" value="ATP-DEPENDENT DNA HELICASE"/>
    <property type="match status" value="1"/>
</dbReference>
<dbReference type="InterPro" id="IPR003593">
    <property type="entry name" value="AAA+_ATPase"/>
</dbReference>
<keyword evidence="6" id="KW-0238">DNA-binding</keyword>
<protein>
    <submittedName>
        <fullName evidence="10">RRM3/PIF1 helicase-like protein</fullName>
    </submittedName>
</protein>
<keyword evidence="7" id="KW-0234">DNA repair</keyword>
<name>A0A150WVI8_BDEBC</name>
<dbReference type="CDD" id="cd18809">
    <property type="entry name" value="SF1_C_RecD"/>
    <property type="match status" value="1"/>
</dbReference>
<dbReference type="Pfam" id="PF05970">
    <property type="entry name" value="PIF1"/>
    <property type="match status" value="1"/>
</dbReference>
<dbReference type="Gene3D" id="3.40.50.300">
    <property type="entry name" value="P-loop containing nucleotide triphosphate hydrolases"/>
    <property type="match status" value="1"/>
</dbReference>
<dbReference type="GO" id="GO:0006281">
    <property type="term" value="P:DNA repair"/>
    <property type="evidence" value="ECO:0007669"/>
    <property type="project" value="InterPro"/>
</dbReference>
<evidence type="ECO:0000256" key="7">
    <source>
        <dbReference type="ARBA" id="ARBA00023204"/>
    </source>
</evidence>
<dbReference type="EMBL" id="LUKF01000001">
    <property type="protein sequence ID" value="KYG70540.1"/>
    <property type="molecule type" value="Genomic_DNA"/>
</dbReference>
<dbReference type="OrthoDB" id="9763659at2"/>
<evidence type="ECO:0000256" key="6">
    <source>
        <dbReference type="ARBA" id="ARBA00023125"/>
    </source>
</evidence>
<dbReference type="Gene3D" id="2.30.30.940">
    <property type="match status" value="1"/>
</dbReference>
<organism evidence="10 11">
    <name type="scientific">Bdellovibrio bacteriovorus</name>
    <dbReference type="NCBI Taxonomy" id="959"/>
    <lineage>
        <taxon>Bacteria</taxon>
        <taxon>Pseudomonadati</taxon>
        <taxon>Bdellovibrionota</taxon>
        <taxon>Bdellovibrionia</taxon>
        <taxon>Bdellovibrionales</taxon>
        <taxon>Pseudobdellovibrionaceae</taxon>
        <taxon>Bdellovibrio</taxon>
    </lineage>
</organism>
<dbReference type="InterPro" id="IPR010285">
    <property type="entry name" value="DNA_helicase_pif1-like_DEAD"/>
</dbReference>
<evidence type="ECO:0000259" key="9">
    <source>
        <dbReference type="SMART" id="SM00382"/>
    </source>
</evidence>
<keyword evidence="8" id="KW-0413">Isomerase</keyword>
<dbReference type="CDD" id="cd18037">
    <property type="entry name" value="DEXSc_Pif1_like"/>
    <property type="match status" value="1"/>
</dbReference>
<keyword evidence="1" id="KW-0547">Nucleotide-binding</keyword>
<evidence type="ECO:0000256" key="3">
    <source>
        <dbReference type="ARBA" id="ARBA00022801"/>
    </source>
</evidence>
<evidence type="ECO:0000313" key="10">
    <source>
        <dbReference type="EMBL" id="KYG70540.1"/>
    </source>
</evidence>
<proteinExistence type="predicted"/>
<dbReference type="SMART" id="SM00382">
    <property type="entry name" value="AAA"/>
    <property type="match status" value="1"/>
</dbReference>
<keyword evidence="4 10" id="KW-0347">Helicase</keyword>
<gene>
    <name evidence="10" type="ORF">AZI85_00940</name>
</gene>